<dbReference type="InterPro" id="IPR007763">
    <property type="entry name" value="NDUFA12"/>
</dbReference>
<evidence type="ECO:0000313" key="3">
    <source>
        <dbReference type="EMBL" id="GME67002.1"/>
    </source>
</evidence>
<evidence type="ECO:0000256" key="2">
    <source>
        <dbReference type="RuleBase" id="RU363103"/>
    </source>
</evidence>
<keyword evidence="2" id="KW-0249">Electron transport</keyword>
<dbReference type="PANTHER" id="PTHR12910:SF2">
    <property type="entry name" value="NADH DEHYDROGENASE [UBIQUINONE] 1 ALPHA SUBCOMPLEX SUBUNIT 12"/>
    <property type="match status" value="1"/>
</dbReference>
<keyword evidence="2" id="KW-0496">Mitochondrion</keyword>
<sequence length="142" mass="16607">MSVSFARTLKNFWRSGISRSLRQIAMINDTKSGVLVGTDDFGNKFYETQDPVEIHMRTRWVEYKDFWKYDMSQVEPAWHYWLAYGTDTLPTKIPESEKSVRAYPTPKVHAPHLTFTKGAYIPYNTAKPKIQTWIPEVKERSA</sequence>
<dbReference type="PANTHER" id="PTHR12910">
    <property type="entry name" value="NADH-UBIQUINONE OXIDOREDUCTASE SUBUNIT B17.2"/>
    <property type="match status" value="1"/>
</dbReference>
<comment type="similarity">
    <text evidence="1 2">Belongs to the complex I NDUFA12 subunit family.</text>
</comment>
<protein>
    <recommendedName>
        <fullName evidence="2">NADH dehydrogenase [ubiquinone] 1 alpha subcomplex subunit</fullName>
    </recommendedName>
</protein>
<keyword evidence="2" id="KW-0679">Respiratory chain</keyword>
<keyword evidence="4" id="KW-1185">Reference proteome</keyword>
<dbReference type="Proteomes" id="UP001165120">
    <property type="component" value="Unassembled WGS sequence"/>
</dbReference>
<organism evidence="3 4">
    <name type="scientific">Candida boidinii</name>
    <name type="common">Yeast</name>
    <dbReference type="NCBI Taxonomy" id="5477"/>
    <lineage>
        <taxon>Eukaryota</taxon>
        <taxon>Fungi</taxon>
        <taxon>Dikarya</taxon>
        <taxon>Ascomycota</taxon>
        <taxon>Saccharomycotina</taxon>
        <taxon>Pichiomycetes</taxon>
        <taxon>Pichiales</taxon>
        <taxon>Pichiaceae</taxon>
        <taxon>Ogataea</taxon>
        <taxon>Ogataea/Candida clade</taxon>
    </lineage>
</organism>
<accession>A0A9W6STL5</accession>
<keyword evidence="2" id="KW-0472">Membrane</keyword>
<keyword evidence="2" id="KW-0999">Mitochondrion inner membrane</keyword>
<reference evidence="3" key="1">
    <citation type="submission" date="2023-04" db="EMBL/GenBank/DDBJ databases">
        <title>Candida boidinii NBRC 10035.</title>
        <authorList>
            <person name="Ichikawa N."/>
            <person name="Sato H."/>
            <person name="Tonouchi N."/>
        </authorList>
    </citation>
    <scope>NUCLEOTIDE SEQUENCE</scope>
    <source>
        <strain evidence="3">NBRC 10035</strain>
    </source>
</reference>
<name>A0A9W6STL5_CANBO</name>
<dbReference type="GO" id="GO:0045271">
    <property type="term" value="C:respiratory chain complex I"/>
    <property type="evidence" value="ECO:0007669"/>
    <property type="project" value="InterPro"/>
</dbReference>
<comment type="caution">
    <text evidence="3">The sequence shown here is derived from an EMBL/GenBank/DDBJ whole genome shotgun (WGS) entry which is preliminary data.</text>
</comment>
<dbReference type="GO" id="GO:0005743">
    <property type="term" value="C:mitochondrial inner membrane"/>
    <property type="evidence" value="ECO:0007669"/>
    <property type="project" value="UniProtKB-SubCell"/>
</dbReference>
<dbReference type="GO" id="GO:0006979">
    <property type="term" value="P:response to oxidative stress"/>
    <property type="evidence" value="ECO:0007669"/>
    <property type="project" value="TreeGrafter"/>
</dbReference>
<comment type="subcellular location">
    <subcellularLocation>
        <location evidence="2">Mitochondrion inner membrane</location>
        <topology evidence="2">Peripheral membrane protein</topology>
        <orientation evidence="2">Matrix side</orientation>
    </subcellularLocation>
</comment>
<dbReference type="EMBL" id="BSXN01000080">
    <property type="protein sequence ID" value="GME67002.1"/>
    <property type="molecule type" value="Genomic_DNA"/>
</dbReference>
<dbReference type="Pfam" id="PF05071">
    <property type="entry name" value="NDUFA12"/>
    <property type="match status" value="1"/>
</dbReference>
<evidence type="ECO:0000313" key="4">
    <source>
        <dbReference type="Proteomes" id="UP001165120"/>
    </source>
</evidence>
<comment type="function">
    <text evidence="2">Accessory subunit of the mitochondrial membrane respiratory chain NADH dehydrogenase (Complex I), that is believed not to be involved in catalysis. Complex I functions in the transfer of electrons from NADH to the respiratory chain. The immediate electron acceptor for the enzyme is believed to be ubiquinone.</text>
</comment>
<gene>
    <name evidence="3" type="ORF">Cboi02_000043600</name>
</gene>
<evidence type="ECO:0000256" key="1">
    <source>
        <dbReference type="ARBA" id="ARBA00007355"/>
    </source>
</evidence>
<dbReference type="AlphaFoldDB" id="A0A9W6STL5"/>
<proteinExistence type="inferred from homology"/>
<keyword evidence="2" id="KW-0813">Transport</keyword>